<gene>
    <name evidence="2" type="ORF">F751_1794</name>
</gene>
<dbReference type="EMBL" id="KL662111">
    <property type="protein sequence ID" value="KFM24915.1"/>
    <property type="molecule type" value="Genomic_DNA"/>
</dbReference>
<feature type="region of interest" description="Disordered" evidence="1">
    <location>
        <begin position="152"/>
        <end position="182"/>
    </location>
</feature>
<dbReference type="GeneID" id="23613185"/>
<protein>
    <submittedName>
        <fullName evidence="2">Uncharacterized protein</fullName>
    </submittedName>
</protein>
<evidence type="ECO:0000313" key="2">
    <source>
        <dbReference type="EMBL" id="KFM24915.1"/>
    </source>
</evidence>
<evidence type="ECO:0000313" key="3">
    <source>
        <dbReference type="Proteomes" id="UP000028924"/>
    </source>
</evidence>
<name>A0A087SGR1_AUXPR</name>
<accession>A0A087SGR1</accession>
<evidence type="ECO:0000256" key="1">
    <source>
        <dbReference type="SAM" id="MobiDB-lite"/>
    </source>
</evidence>
<proteinExistence type="predicted"/>
<sequence length="182" mass="19070">MGPPHRTFPLPACTQTHFPHLVGGLEDVGHLGVGHLARLGAQLVAEGQRPNASAHAAVLHHVPRGACGGRQVRGGARGHKLLAKDELLRRLTPHAHVDLGQQLLLGGGVLVAVGELAHHAQRVAARDDGGLGGWRVRGVARKWVRGPWVWGGGGGARNSGGPACWEEGTKGKTRLTGEPEEL</sequence>
<organism evidence="2 3">
    <name type="scientific">Auxenochlorella protothecoides</name>
    <name type="common">Green microalga</name>
    <name type="synonym">Chlorella protothecoides</name>
    <dbReference type="NCBI Taxonomy" id="3075"/>
    <lineage>
        <taxon>Eukaryota</taxon>
        <taxon>Viridiplantae</taxon>
        <taxon>Chlorophyta</taxon>
        <taxon>core chlorophytes</taxon>
        <taxon>Trebouxiophyceae</taxon>
        <taxon>Chlorellales</taxon>
        <taxon>Chlorellaceae</taxon>
        <taxon>Auxenochlorella</taxon>
    </lineage>
</organism>
<dbReference type="KEGG" id="apro:F751_1794"/>
<reference evidence="2 3" key="1">
    <citation type="journal article" date="2014" name="BMC Genomics">
        <title>Oil accumulation mechanisms of the oleaginous microalga Chlorella protothecoides revealed through its genome, transcriptomes, and proteomes.</title>
        <authorList>
            <person name="Gao C."/>
            <person name="Wang Y."/>
            <person name="Shen Y."/>
            <person name="Yan D."/>
            <person name="He X."/>
            <person name="Dai J."/>
            <person name="Wu Q."/>
        </authorList>
    </citation>
    <scope>NUCLEOTIDE SEQUENCE [LARGE SCALE GENOMIC DNA]</scope>
    <source>
        <strain evidence="2 3">0710</strain>
    </source>
</reference>
<dbReference type="AlphaFoldDB" id="A0A087SGR1"/>
<dbReference type="Proteomes" id="UP000028924">
    <property type="component" value="Unassembled WGS sequence"/>
</dbReference>
<keyword evidence="3" id="KW-1185">Reference proteome</keyword>
<dbReference type="RefSeq" id="XP_011397803.1">
    <property type="nucleotide sequence ID" value="XM_011399501.1"/>
</dbReference>